<evidence type="ECO:0000313" key="3">
    <source>
        <dbReference type="Proteomes" id="UP000050668"/>
    </source>
</evidence>
<sequence>MGPPHFGPPPGGQPPMGPPHFGPPPGGPPHFGPPPGPPPNFSPPQPAWQVGHLGIRSCLFKHTYIWLDNGRSFWFYPIMVTGDVVTGFRWSTRNGWRLRTIHVNNIRSFQCY</sequence>
<evidence type="ECO:0000256" key="1">
    <source>
        <dbReference type="SAM" id="MobiDB-lite"/>
    </source>
</evidence>
<name>A0ABR5JXS8_9BACI</name>
<evidence type="ECO:0008006" key="4">
    <source>
        <dbReference type="Google" id="ProtNLM"/>
    </source>
</evidence>
<comment type="caution">
    <text evidence="2">The sequence shown here is derived from an EMBL/GenBank/DDBJ whole genome shotgun (WGS) entry which is preliminary data.</text>
</comment>
<organism evidence="2 3">
    <name type="scientific">Lysinibacillus contaminans</name>
    <dbReference type="NCBI Taxonomy" id="1293441"/>
    <lineage>
        <taxon>Bacteria</taxon>
        <taxon>Bacillati</taxon>
        <taxon>Bacillota</taxon>
        <taxon>Bacilli</taxon>
        <taxon>Bacillales</taxon>
        <taxon>Bacillaceae</taxon>
        <taxon>Lysinibacillus</taxon>
    </lineage>
</organism>
<feature type="region of interest" description="Disordered" evidence="1">
    <location>
        <begin position="1"/>
        <end position="46"/>
    </location>
</feature>
<gene>
    <name evidence="2" type="ORF">AEA09_15440</name>
</gene>
<dbReference type="Proteomes" id="UP000050668">
    <property type="component" value="Unassembled WGS sequence"/>
</dbReference>
<protein>
    <recommendedName>
        <fullName evidence="4">Transporter</fullName>
    </recommendedName>
</protein>
<reference evidence="3" key="1">
    <citation type="submission" date="2015-07" db="EMBL/GenBank/DDBJ databases">
        <title>Fjat-14205 dsm 2895.</title>
        <authorList>
            <person name="Liu B."/>
            <person name="Wang J."/>
            <person name="Zhu Y."/>
            <person name="Liu G."/>
            <person name="Chen Q."/>
            <person name="Chen Z."/>
            <person name="Lan J."/>
            <person name="Che J."/>
            <person name="Ge C."/>
            <person name="Shi H."/>
            <person name="Pan Z."/>
            <person name="Liu X."/>
        </authorList>
    </citation>
    <scope>NUCLEOTIDE SEQUENCE [LARGE SCALE GENOMIC DNA]</scope>
    <source>
        <strain evidence="3">DSM 25560</strain>
    </source>
</reference>
<proteinExistence type="predicted"/>
<dbReference type="EMBL" id="LGRV01000005">
    <property type="protein sequence ID" value="KOS67039.1"/>
    <property type="molecule type" value="Genomic_DNA"/>
</dbReference>
<accession>A0ABR5JXS8</accession>
<evidence type="ECO:0000313" key="2">
    <source>
        <dbReference type="EMBL" id="KOS67039.1"/>
    </source>
</evidence>
<keyword evidence="3" id="KW-1185">Reference proteome</keyword>